<sequence>MNSPRLGLIGTGMITQEFVAAIKAENAFELVAVMSRSSATARSFIQDADLDRVGIATEISELLEHSLDAVYIASPNSFHKNHALAAIDAGVNVIVEKPAFWNPAQWQEVHRAAERAGVLVFEAARHLFEPGFETVGKWVDEQKSSGREVTGASLNFHQYSSRWDAVLAGQEPNIFSLRHGGGALVDLGIYTVYAAVAWFGEPQAISYRAQLAPTGVDAAGVLLLIYPGFTAELSFSKNQVSRLPNEIRAGRSGLLLNAVQGIDRVKTGEGQPLFEAEKPGAPLSQLMRYEALAFAELVAAQRQGNLTAQQRDNYRYLTQLSRIVNRICTEARYQAGIVFSGEIDSSEKP</sequence>
<evidence type="ECO:0000313" key="4">
    <source>
        <dbReference type="EMBL" id="GAA4796133.1"/>
    </source>
</evidence>
<dbReference type="PANTHER" id="PTHR43054:SF1">
    <property type="entry name" value="SCYLLO-INOSITOL 2-DEHYDROGENASE (NADP(+)) IOLU"/>
    <property type="match status" value="1"/>
</dbReference>
<dbReference type="Gene3D" id="3.30.360.10">
    <property type="entry name" value="Dihydrodipicolinate Reductase, domain 2"/>
    <property type="match status" value="1"/>
</dbReference>
<keyword evidence="1" id="KW-0520">NAD</keyword>
<dbReference type="SUPFAM" id="SSF55347">
    <property type="entry name" value="Glyceraldehyde-3-phosphate dehydrogenase-like, C-terminal domain"/>
    <property type="match status" value="1"/>
</dbReference>
<feature type="domain" description="Gfo/Idh/MocA-like oxidoreductase N-terminal" evidence="2">
    <location>
        <begin position="5"/>
        <end position="121"/>
    </location>
</feature>
<evidence type="ECO:0000259" key="3">
    <source>
        <dbReference type="Pfam" id="PF22725"/>
    </source>
</evidence>
<dbReference type="InterPro" id="IPR000683">
    <property type="entry name" value="Gfo/Idh/MocA-like_OxRdtase_N"/>
</dbReference>
<dbReference type="InterPro" id="IPR036291">
    <property type="entry name" value="NAD(P)-bd_dom_sf"/>
</dbReference>
<dbReference type="Pfam" id="PF01408">
    <property type="entry name" value="GFO_IDH_MocA"/>
    <property type="match status" value="1"/>
</dbReference>
<proteinExistence type="predicted"/>
<accession>A0ABP9BJA9</accession>
<evidence type="ECO:0000259" key="2">
    <source>
        <dbReference type="Pfam" id="PF01408"/>
    </source>
</evidence>
<dbReference type="Pfam" id="PF22725">
    <property type="entry name" value="GFO_IDH_MocA_C3"/>
    <property type="match status" value="1"/>
</dbReference>
<comment type="caution">
    <text evidence="4">The sequence shown here is derived from an EMBL/GenBank/DDBJ whole genome shotgun (WGS) entry which is preliminary data.</text>
</comment>
<dbReference type="InterPro" id="IPR055170">
    <property type="entry name" value="GFO_IDH_MocA-like_dom"/>
</dbReference>
<feature type="domain" description="GFO/IDH/MocA-like oxidoreductase" evidence="3">
    <location>
        <begin position="155"/>
        <end position="241"/>
    </location>
</feature>
<name>A0ABP9BJA9_9MICC</name>
<keyword evidence="5" id="KW-1185">Reference proteome</keyword>
<dbReference type="Gene3D" id="3.40.50.720">
    <property type="entry name" value="NAD(P)-binding Rossmann-like Domain"/>
    <property type="match status" value="1"/>
</dbReference>
<dbReference type="EMBL" id="BAABKP010000002">
    <property type="protein sequence ID" value="GAA4796133.1"/>
    <property type="molecule type" value="Genomic_DNA"/>
</dbReference>
<reference evidence="5" key="1">
    <citation type="journal article" date="2019" name="Int. J. Syst. Evol. Microbiol.">
        <title>The Global Catalogue of Microorganisms (GCM) 10K type strain sequencing project: providing services to taxonomists for standard genome sequencing and annotation.</title>
        <authorList>
            <consortium name="The Broad Institute Genomics Platform"/>
            <consortium name="The Broad Institute Genome Sequencing Center for Infectious Disease"/>
            <person name="Wu L."/>
            <person name="Ma J."/>
        </authorList>
    </citation>
    <scope>NUCLEOTIDE SEQUENCE [LARGE SCALE GENOMIC DNA]</scope>
    <source>
        <strain evidence="5">JCM 18541</strain>
    </source>
</reference>
<dbReference type="SUPFAM" id="SSF51735">
    <property type="entry name" value="NAD(P)-binding Rossmann-fold domains"/>
    <property type="match status" value="1"/>
</dbReference>
<gene>
    <name evidence="4" type="ORF">GCM10023352_14360</name>
</gene>
<dbReference type="RefSeq" id="WP_345446059.1">
    <property type="nucleotide sequence ID" value="NZ_BAABKP010000002.1"/>
</dbReference>
<evidence type="ECO:0000256" key="1">
    <source>
        <dbReference type="ARBA" id="ARBA00023027"/>
    </source>
</evidence>
<dbReference type="Proteomes" id="UP001500187">
    <property type="component" value="Unassembled WGS sequence"/>
</dbReference>
<evidence type="ECO:0000313" key="5">
    <source>
        <dbReference type="Proteomes" id="UP001500187"/>
    </source>
</evidence>
<organism evidence="4 5">
    <name type="scientific">Rothia endophytica</name>
    <dbReference type="NCBI Taxonomy" id="1324766"/>
    <lineage>
        <taxon>Bacteria</taxon>
        <taxon>Bacillati</taxon>
        <taxon>Actinomycetota</taxon>
        <taxon>Actinomycetes</taxon>
        <taxon>Micrococcales</taxon>
        <taxon>Micrococcaceae</taxon>
        <taxon>Rothia</taxon>
    </lineage>
</organism>
<dbReference type="PANTHER" id="PTHR43054">
    <property type="match status" value="1"/>
</dbReference>
<protein>
    <submittedName>
        <fullName evidence="4">Gfo/Idh/MocA family oxidoreductase</fullName>
    </submittedName>
</protein>